<comment type="caution">
    <text evidence="3">The sequence shown here is derived from an EMBL/GenBank/DDBJ whole genome shotgun (WGS) entry which is preliminary data.</text>
</comment>
<dbReference type="InterPro" id="IPR046867">
    <property type="entry name" value="AldOxase/xan_DH_MoCoBD2"/>
</dbReference>
<dbReference type="InterPro" id="IPR000674">
    <property type="entry name" value="Ald_Oxase/Xan_DH_a/b"/>
</dbReference>
<dbReference type="InterPro" id="IPR036856">
    <property type="entry name" value="Ald_Oxase/Xan_DH_a/b_sf"/>
</dbReference>
<dbReference type="Pfam" id="PF20256">
    <property type="entry name" value="MoCoBD_2"/>
    <property type="match status" value="1"/>
</dbReference>
<dbReference type="InterPro" id="IPR016208">
    <property type="entry name" value="Ald_Oxase/xanthine_DH-like"/>
</dbReference>
<feature type="domain" description="Aldehyde oxidase/xanthine dehydrogenase a/b hammerhead" evidence="2">
    <location>
        <begin position="35"/>
        <end position="141"/>
    </location>
</feature>
<evidence type="ECO:0000259" key="2">
    <source>
        <dbReference type="SMART" id="SM01008"/>
    </source>
</evidence>
<protein>
    <submittedName>
        <fullName evidence="3">Xanthine dehydrogenase subunit D</fullName>
        <ecNumber evidence="3">1.17.1.4</ecNumber>
    </submittedName>
</protein>
<evidence type="ECO:0000256" key="1">
    <source>
        <dbReference type="SAM" id="MobiDB-lite"/>
    </source>
</evidence>
<organism evidence="3 4">
    <name type="scientific">Nonomuraea purpurea</name>
    <dbReference type="NCBI Taxonomy" id="1849276"/>
    <lineage>
        <taxon>Bacteria</taxon>
        <taxon>Bacillati</taxon>
        <taxon>Actinomycetota</taxon>
        <taxon>Actinomycetes</taxon>
        <taxon>Streptosporangiales</taxon>
        <taxon>Streptosporangiaceae</taxon>
        <taxon>Nonomuraea</taxon>
    </lineage>
</organism>
<reference evidence="4" key="1">
    <citation type="journal article" date="2019" name="Int. J. Syst. Evol. Microbiol.">
        <title>The Global Catalogue of Microorganisms (GCM) 10K type strain sequencing project: providing services to taxonomists for standard genome sequencing and annotation.</title>
        <authorList>
            <consortium name="The Broad Institute Genomics Platform"/>
            <consortium name="The Broad Institute Genome Sequencing Center for Infectious Disease"/>
            <person name="Wu L."/>
            <person name="Ma J."/>
        </authorList>
    </citation>
    <scope>NUCLEOTIDE SEQUENCE [LARGE SCALE GENOMIC DNA]</scope>
    <source>
        <strain evidence="4">TBRC 1276</strain>
    </source>
</reference>
<dbReference type="EMBL" id="JBHSBI010000009">
    <property type="protein sequence ID" value="MFC4009285.1"/>
    <property type="molecule type" value="Genomic_DNA"/>
</dbReference>
<dbReference type="SMART" id="SM01008">
    <property type="entry name" value="Ald_Xan_dh_C"/>
    <property type="match status" value="1"/>
</dbReference>
<evidence type="ECO:0000313" key="4">
    <source>
        <dbReference type="Proteomes" id="UP001595851"/>
    </source>
</evidence>
<feature type="region of interest" description="Disordered" evidence="1">
    <location>
        <begin position="1"/>
        <end position="20"/>
    </location>
</feature>
<dbReference type="InterPro" id="IPR017609">
    <property type="entry name" value="Xanthine_dehydrogenase_dsu"/>
</dbReference>
<dbReference type="InterPro" id="IPR008274">
    <property type="entry name" value="AldOxase/xan_DH_MoCoBD1"/>
</dbReference>
<dbReference type="InterPro" id="IPR037165">
    <property type="entry name" value="AldOxase/xan_DH_Mopterin-bd_sf"/>
</dbReference>
<sequence length="770" mass="81032">MTTTRPDTSDGVARPVTADGVGVSARRPDAVSKVRGDFVYSSDLWHDEMVWGATVRSPHPHARVLSVDASAALAMSGVHAVLTAADVPGVNRYGLERRDQPVLADDVVRYVGEPVAVVAADTPELARRAAARVRVAYAELPAVTDPTRALAGPGLHEGGNLVRHLRIRRGTPRPADVVVTGEYEVGMQDQAFLGPESCLAVPAGDGVDLYCSTQWLHIDQDQLADCLALPKESVRLTLSGVGGAFGGREDLSVQAHACMLALRLGRPVKMSYGREESFSGHVHRHPARMRYEHGATNDGKLVYVKVDILLDGGAYASTSAAVTGNAGCFAIGPYEVPAVEVDCRAVYTNNPPAGAMRGFGAVQVCFGHESQMDKLAAALDMDPVELRLRNAVDTGSVMATGQRVEGPAPVAELLRRVAGKPLPPPASDDLRLLPGGTSNATRAEHLVRGVGYGLSVKNICKSAGYDDYGTARVRIYAHEGEPAAEVHTAAAEVGQGLVTVQAQIARTELEVRRVTILPADTAVGDAGTSSASRQTWMSGGAVRAACLAVRAALLERAAARFGEPARDLVYGPVVTAPSGRCVTLAELLEDGDVDETAVFRHRRTQVLDPETGQGDAHVAYAFAAHRAVVDVDPELGSVRVVEIACAQDVGKAINPVAVEGQMHGGIAQGLGLAVMEEIQVREGRILNPSFTDYLIPTTMDMPPTALDILELPRADSPYGLTGVGEPPLLSAPAAIAAAIRDAVGVALDRIPITPETVATAVLDYCPDPIP</sequence>
<dbReference type="PANTHER" id="PTHR11908">
    <property type="entry name" value="XANTHINE DEHYDROGENASE"/>
    <property type="match status" value="1"/>
</dbReference>
<dbReference type="PANTHER" id="PTHR11908:SF157">
    <property type="entry name" value="XANTHINE DEHYDROGENASE SUBUNIT D-RELATED"/>
    <property type="match status" value="1"/>
</dbReference>
<dbReference type="Proteomes" id="UP001595851">
    <property type="component" value="Unassembled WGS sequence"/>
</dbReference>
<dbReference type="Gene3D" id="3.90.1170.50">
    <property type="entry name" value="Aldehyde oxidase/xanthine dehydrogenase, a/b hammerhead"/>
    <property type="match status" value="1"/>
</dbReference>
<dbReference type="RefSeq" id="WP_379529340.1">
    <property type="nucleotide sequence ID" value="NZ_JBHSBI010000009.1"/>
</dbReference>
<dbReference type="Gene3D" id="3.30.365.10">
    <property type="entry name" value="Aldehyde oxidase/xanthine dehydrogenase, molybdopterin binding domain"/>
    <property type="match status" value="4"/>
</dbReference>
<keyword evidence="4" id="KW-1185">Reference proteome</keyword>
<dbReference type="Pfam" id="PF02738">
    <property type="entry name" value="MoCoBD_1"/>
    <property type="match status" value="1"/>
</dbReference>
<dbReference type="SUPFAM" id="SSF56003">
    <property type="entry name" value="Molybdenum cofactor-binding domain"/>
    <property type="match status" value="1"/>
</dbReference>
<proteinExistence type="predicted"/>
<evidence type="ECO:0000313" key="3">
    <source>
        <dbReference type="EMBL" id="MFC4009285.1"/>
    </source>
</evidence>
<accession>A0ABV8G8G5</accession>
<gene>
    <name evidence="3" type="primary">pucD</name>
    <name evidence="3" type="ORF">ACFOY2_18785</name>
</gene>
<dbReference type="Pfam" id="PF01315">
    <property type="entry name" value="Ald_Xan_dh_C"/>
    <property type="match status" value="1"/>
</dbReference>
<dbReference type="EC" id="1.17.1.4" evidence="3"/>
<keyword evidence="3" id="KW-0560">Oxidoreductase</keyword>
<name>A0ABV8G8G5_9ACTN</name>
<dbReference type="NCBIfam" id="TIGR03196">
    <property type="entry name" value="pucD"/>
    <property type="match status" value="1"/>
</dbReference>
<dbReference type="SUPFAM" id="SSF54665">
    <property type="entry name" value="CO dehydrogenase molybdoprotein N-domain-like"/>
    <property type="match status" value="1"/>
</dbReference>
<dbReference type="GO" id="GO:0004854">
    <property type="term" value="F:xanthine dehydrogenase activity"/>
    <property type="evidence" value="ECO:0007669"/>
    <property type="project" value="UniProtKB-EC"/>
</dbReference>